<proteinExistence type="predicted"/>
<protein>
    <submittedName>
        <fullName evidence="1">Uncharacterized protein</fullName>
    </submittedName>
</protein>
<reference evidence="1" key="1">
    <citation type="journal article" date="2015" name="Nature">
        <title>Complex archaea that bridge the gap between prokaryotes and eukaryotes.</title>
        <authorList>
            <person name="Spang A."/>
            <person name="Saw J.H."/>
            <person name="Jorgensen S.L."/>
            <person name="Zaremba-Niedzwiedzka K."/>
            <person name="Martijn J."/>
            <person name="Lind A.E."/>
            <person name="van Eijk R."/>
            <person name="Schleper C."/>
            <person name="Guy L."/>
            <person name="Ettema T.J."/>
        </authorList>
    </citation>
    <scope>NUCLEOTIDE SEQUENCE</scope>
</reference>
<dbReference type="AlphaFoldDB" id="A0A0F9SBZ8"/>
<dbReference type="EMBL" id="LAZR01002099">
    <property type="protein sequence ID" value="KKN34536.1"/>
    <property type="molecule type" value="Genomic_DNA"/>
</dbReference>
<gene>
    <name evidence="1" type="ORF">LCGC14_0792860</name>
</gene>
<sequence>MIRIDEKTCLLFEDAARKSLEQYGDDWRGLSRQQILDQKARNLELLSHYNGLRIGHILESESGVEFAEFAALCVQISVCQKMLNDEKIPTGGPRKFLPPNDLDELL</sequence>
<evidence type="ECO:0000313" key="1">
    <source>
        <dbReference type="EMBL" id="KKN34536.1"/>
    </source>
</evidence>
<comment type="caution">
    <text evidence="1">The sequence shown here is derived from an EMBL/GenBank/DDBJ whole genome shotgun (WGS) entry which is preliminary data.</text>
</comment>
<accession>A0A0F9SBZ8</accession>
<name>A0A0F9SBZ8_9ZZZZ</name>
<organism evidence="1">
    <name type="scientific">marine sediment metagenome</name>
    <dbReference type="NCBI Taxonomy" id="412755"/>
    <lineage>
        <taxon>unclassified sequences</taxon>
        <taxon>metagenomes</taxon>
        <taxon>ecological metagenomes</taxon>
    </lineage>
</organism>